<evidence type="ECO:0000313" key="5">
    <source>
        <dbReference type="EMBL" id="MBC2834526.1"/>
    </source>
</evidence>
<dbReference type="FunFam" id="3.40.50.720:FF:000084">
    <property type="entry name" value="Short-chain dehydrogenase reductase"/>
    <property type="match status" value="1"/>
</dbReference>
<comment type="similarity">
    <text evidence="1">Belongs to the short-chain dehydrogenases/reductases (SDR) family.</text>
</comment>
<keyword evidence="3" id="KW-0520">NAD</keyword>
<sequence>MARFEGDWIVVTGAASGIGAAVVRRLLSDGASVLACDLSQDALGSLYGELPDEKRLETARLDVTNHAAALEMVASARARHGALRGLVNCAGIAGVANIMDVEPDAYRKVMGVNLDGTINMCQAFVRAVKDDKNHRAIVNISSGAGLMGVANRLPYVAAKFGVSGITKSMSPELGPLGIRVNAVAPGVTRTPFMEYVLKDPAAAARIIAAHPIGRIGEPEEIANVIVFLLTDDASFMTGAVVSVDGGQTACL</sequence>
<organism evidence="5 6">
    <name type="scientific">Paragemmobacter straminiformis</name>
    <dbReference type="NCBI Taxonomy" id="2045119"/>
    <lineage>
        <taxon>Bacteria</taxon>
        <taxon>Pseudomonadati</taxon>
        <taxon>Pseudomonadota</taxon>
        <taxon>Alphaproteobacteria</taxon>
        <taxon>Rhodobacterales</taxon>
        <taxon>Paracoccaceae</taxon>
        <taxon>Paragemmobacter</taxon>
    </lineage>
</organism>
<dbReference type="PANTHER" id="PTHR24321">
    <property type="entry name" value="DEHYDROGENASES, SHORT CHAIN"/>
    <property type="match status" value="1"/>
</dbReference>
<gene>
    <name evidence="5" type="ORF">H7F16_03345</name>
</gene>
<evidence type="ECO:0000256" key="2">
    <source>
        <dbReference type="ARBA" id="ARBA00023002"/>
    </source>
</evidence>
<dbReference type="SMART" id="SM00822">
    <property type="entry name" value="PKS_KR"/>
    <property type="match status" value="1"/>
</dbReference>
<dbReference type="EMBL" id="JACLQD010000001">
    <property type="protein sequence ID" value="MBC2834526.1"/>
    <property type="molecule type" value="Genomic_DNA"/>
</dbReference>
<evidence type="ECO:0000313" key="6">
    <source>
        <dbReference type="Proteomes" id="UP000555411"/>
    </source>
</evidence>
<comment type="caution">
    <text evidence="5">The sequence shown here is derived from an EMBL/GenBank/DDBJ whole genome shotgun (WGS) entry which is preliminary data.</text>
</comment>
<dbReference type="InterPro" id="IPR020904">
    <property type="entry name" value="Sc_DH/Rdtase_CS"/>
</dbReference>
<dbReference type="InterPro" id="IPR057326">
    <property type="entry name" value="KR_dom"/>
</dbReference>
<dbReference type="PANTHER" id="PTHR24321:SF8">
    <property type="entry name" value="ESTRADIOL 17-BETA-DEHYDROGENASE 8-RELATED"/>
    <property type="match status" value="1"/>
</dbReference>
<evidence type="ECO:0000256" key="1">
    <source>
        <dbReference type="ARBA" id="ARBA00006484"/>
    </source>
</evidence>
<evidence type="ECO:0000256" key="3">
    <source>
        <dbReference type="ARBA" id="ARBA00023027"/>
    </source>
</evidence>
<dbReference type="Pfam" id="PF13561">
    <property type="entry name" value="adh_short_C2"/>
    <property type="match status" value="1"/>
</dbReference>
<feature type="domain" description="Ketoreductase" evidence="4">
    <location>
        <begin position="7"/>
        <end position="181"/>
    </location>
</feature>
<dbReference type="GO" id="GO:0016491">
    <property type="term" value="F:oxidoreductase activity"/>
    <property type="evidence" value="ECO:0007669"/>
    <property type="project" value="UniProtKB-KW"/>
</dbReference>
<evidence type="ECO:0000259" key="4">
    <source>
        <dbReference type="SMART" id="SM00822"/>
    </source>
</evidence>
<proteinExistence type="inferred from homology"/>
<dbReference type="RefSeq" id="WP_185796119.1">
    <property type="nucleotide sequence ID" value="NZ_JACLQD010000001.1"/>
</dbReference>
<dbReference type="PRINTS" id="PR00081">
    <property type="entry name" value="GDHRDH"/>
</dbReference>
<dbReference type="InterPro" id="IPR036291">
    <property type="entry name" value="NAD(P)-bd_dom_sf"/>
</dbReference>
<dbReference type="AlphaFoldDB" id="A0A842I4E7"/>
<dbReference type="Proteomes" id="UP000555411">
    <property type="component" value="Unassembled WGS sequence"/>
</dbReference>
<dbReference type="PRINTS" id="PR00080">
    <property type="entry name" value="SDRFAMILY"/>
</dbReference>
<dbReference type="CDD" id="cd05233">
    <property type="entry name" value="SDR_c"/>
    <property type="match status" value="1"/>
</dbReference>
<accession>A0A842I4E7</accession>
<protein>
    <submittedName>
        <fullName evidence="5">SDR family oxidoreductase</fullName>
    </submittedName>
</protein>
<keyword evidence="2" id="KW-0560">Oxidoreductase</keyword>
<dbReference type="PROSITE" id="PS00061">
    <property type="entry name" value="ADH_SHORT"/>
    <property type="match status" value="1"/>
</dbReference>
<dbReference type="SUPFAM" id="SSF51735">
    <property type="entry name" value="NAD(P)-binding Rossmann-fold domains"/>
    <property type="match status" value="1"/>
</dbReference>
<name>A0A842I4E7_9RHOB</name>
<keyword evidence="6" id="KW-1185">Reference proteome</keyword>
<reference evidence="5 6" key="1">
    <citation type="journal article" date="2017" name="Int. J. Syst. Evol. Microbiol.">
        <title>Gemmobacter straminiformis sp. nov., isolated from an artificial fountain.</title>
        <authorList>
            <person name="Kang J.Y."/>
            <person name="Kim M.J."/>
            <person name="Chun J."/>
            <person name="Son K.P."/>
            <person name="Jahng K.Y."/>
        </authorList>
    </citation>
    <scope>NUCLEOTIDE SEQUENCE [LARGE SCALE GENOMIC DNA]</scope>
    <source>
        <strain evidence="5 6">CAM-8</strain>
    </source>
</reference>
<dbReference type="Gene3D" id="3.40.50.720">
    <property type="entry name" value="NAD(P)-binding Rossmann-like Domain"/>
    <property type="match status" value="1"/>
</dbReference>
<dbReference type="InterPro" id="IPR002347">
    <property type="entry name" value="SDR_fam"/>
</dbReference>